<feature type="domain" description="ABC transmembrane type-1" evidence="38">
    <location>
        <begin position="717"/>
        <end position="967"/>
    </location>
</feature>
<keyword evidence="6" id="KW-1003">Cell membrane</keyword>
<dbReference type="InterPro" id="IPR027417">
    <property type="entry name" value="P-loop_NTPase"/>
</dbReference>
<evidence type="ECO:0000256" key="33">
    <source>
        <dbReference type="ARBA" id="ARBA00052963"/>
    </source>
</evidence>
<reference evidence="39" key="2">
    <citation type="submission" date="2025-09" db="UniProtKB">
        <authorList>
            <consortium name="Ensembl"/>
        </authorList>
    </citation>
    <scope>IDENTIFICATION</scope>
</reference>
<dbReference type="InterPro" id="IPR003593">
    <property type="entry name" value="AAA+_ATPase"/>
</dbReference>
<comment type="catalytic activity">
    <reaction evidence="31">
        <text>glycocholate(in) + glutathione(in) + ATP + H2O = glycocholate(out) + glutathione(out) + ADP + phosphate + H(+)</text>
        <dbReference type="Rhea" id="RHEA:66400"/>
        <dbReference type="ChEBI" id="CHEBI:15377"/>
        <dbReference type="ChEBI" id="CHEBI:15378"/>
        <dbReference type="ChEBI" id="CHEBI:29746"/>
        <dbReference type="ChEBI" id="CHEBI:30616"/>
        <dbReference type="ChEBI" id="CHEBI:43474"/>
        <dbReference type="ChEBI" id="CHEBI:57925"/>
        <dbReference type="ChEBI" id="CHEBI:456216"/>
    </reaction>
    <physiologicalReaction direction="left-to-right" evidence="31">
        <dbReference type="Rhea" id="RHEA:66401"/>
    </physiologicalReaction>
</comment>
<evidence type="ECO:0000313" key="40">
    <source>
        <dbReference type="Proteomes" id="UP000264820"/>
    </source>
</evidence>
<dbReference type="GO" id="GO:0008559">
    <property type="term" value="F:ABC-type xenobiotic transporter activity"/>
    <property type="evidence" value="ECO:0007669"/>
    <property type="project" value="UniProtKB-EC"/>
</dbReference>
<dbReference type="SUPFAM" id="SSF52540">
    <property type="entry name" value="P-loop containing nucleoside triphosphate hydrolases"/>
    <property type="match status" value="2"/>
</dbReference>
<comment type="catalytic activity">
    <reaction evidence="15">
        <text>ATP + H2O + xenobioticSide 1 = ADP + phosphate + xenobioticSide 2.</text>
        <dbReference type="EC" id="7.6.2.2"/>
    </reaction>
</comment>
<comment type="cofactor">
    <cofactor evidence="1">
        <name>Mg(2+)</name>
        <dbReference type="ChEBI" id="CHEBI:18420"/>
    </cofactor>
</comment>
<dbReference type="SUPFAM" id="SSF90123">
    <property type="entry name" value="ABC transporter transmembrane region"/>
    <property type="match status" value="2"/>
</dbReference>
<feature type="transmembrane region" description="Helical" evidence="36">
    <location>
        <begin position="112"/>
        <end position="137"/>
    </location>
</feature>
<feature type="transmembrane region" description="Helical" evidence="36">
    <location>
        <begin position="218"/>
        <end position="237"/>
    </location>
</feature>
<evidence type="ECO:0000256" key="12">
    <source>
        <dbReference type="ARBA" id="ARBA00023055"/>
    </source>
</evidence>
<dbReference type="InterPro" id="IPR011527">
    <property type="entry name" value="ABC1_TM_dom"/>
</dbReference>
<evidence type="ECO:0000256" key="19">
    <source>
        <dbReference type="ARBA" id="ARBA00048007"/>
    </source>
</evidence>
<evidence type="ECO:0000256" key="11">
    <source>
        <dbReference type="ARBA" id="ARBA00022989"/>
    </source>
</evidence>
<comment type="catalytic activity">
    <reaction evidence="24">
        <text>cholate(in) + glutathione(in) + ATP + H2O = cholate(out) + glutathione(out) + ADP + phosphate + H(+)</text>
        <dbReference type="Rhea" id="RHEA:66396"/>
        <dbReference type="ChEBI" id="CHEBI:15377"/>
        <dbReference type="ChEBI" id="CHEBI:15378"/>
        <dbReference type="ChEBI" id="CHEBI:29747"/>
        <dbReference type="ChEBI" id="CHEBI:30616"/>
        <dbReference type="ChEBI" id="CHEBI:43474"/>
        <dbReference type="ChEBI" id="CHEBI:57925"/>
        <dbReference type="ChEBI" id="CHEBI:456216"/>
    </reaction>
    <physiologicalReaction direction="left-to-right" evidence="24">
        <dbReference type="Rhea" id="RHEA:66397"/>
    </physiologicalReaction>
</comment>
<comment type="catalytic activity">
    <reaction evidence="16">
        <text>dehydroepiandrosterone 3-sulfate(in) + ATP + H2O = dehydroepiandrosterone 3-sulfate(out) + ADP + phosphate + H(+)</text>
        <dbReference type="Rhea" id="RHEA:61364"/>
        <dbReference type="ChEBI" id="CHEBI:15377"/>
        <dbReference type="ChEBI" id="CHEBI:15378"/>
        <dbReference type="ChEBI" id="CHEBI:30616"/>
        <dbReference type="ChEBI" id="CHEBI:43474"/>
        <dbReference type="ChEBI" id="CHEBI:57905"/>
        <dbReference type="ChEBI" id="CHEBI:456216"/>
    </reaction>
    <physiologicalReaction direction="left-to-right" evidence="16">
        <dbReference type="Rhea" id="RHEA:61365"/>
    </physiologicalReaction>
</comment>
<dbReference type="Gene3D" id="3.40.50.300">
    <property type="entry name" value="P-loop containing nucleotide triphosphate hydrolases"/>
    <property type="match status" value="2"/>
</dbReference>
<evidence type="ECO:0000256" key="5">
    <source>
        <dbReference type="ARBA" id="ARBA00022448"/>
    </source>
</evidence>
<evidence type="ECO:0000256" key="36">
    <source>
        <dbReference type="SAM" id="Phobius"/>
    </source>
</evidence>
<comment type="catalytic activity">
    <reaction evidence="23">
        <text>prostaglandin E1(in) + ATP + H2O = prostaglandin E1(out) + ADP + phosphate + H(+)</text>
        <dbReference type="Rhea" id="RHEA:66392"/>
        <dbReference type="ChEBI" id="CHEBI:15377"/>
        <dbReference type="ChEBI" id="CHEBI:15378"/>
        <dbReference type="ChEBI" id="CHEBI:30616"/>
        <dbReference type="ChEBI" id="CHEBI:43474"/>
        <dbReference type="ChEBI" id="CHEBI:57397"/>
        <dbReference type="ChEBI" id="CHEBI:456216"/>
    </reaction>
    <physiologicalReaction direction="left-to-right" evidence="23">
        <dbReference type="Rhea" id="RHEA:66393"/>
    </physiologicalReaction>
</comment>
<dbReference type="AlphaFoldDB" id="A0A3Q2YJ26"/>
<reference evidence="39" key="1">
    <citation type="submission" date="2025-08" db="UniProtKB">
        <authorList>
            <consortium name="Ensembl"/>
        </authorList>
    </citation>
    <scope>IDENTIFICATION</scope>
</reference>
<keyword evidence="9" id="KW-0067">ATP-binding</keyword>
<evidence type="ECO:0000256" key="34">
    <source>
        <dbReference type="ARBA" id="ARBA00062847"/>
    </source>
</evidence>
<feature type="transmembrane region" description="Helical" evidence="36">
    <location>
        <begin position="815"/>
        <end position="840"/>
    </location>
</feature>
<dbReference type="InterPro" id="IPR036640">
    <property type="entry name" value="ABC1_TM_sf"/>
</dbReference>
<dbReference type="GO" id="GO:0015431">
    <property type="term" value="F:ABC-type glutathione S-conjugate transporter activity"/>
    <property type="evidence" value="ECO:0007669"/>
    <property type="project" value="UniProtKB-EC"/>
</dbReference>
<keyword evidence="13 36" id="KW-0472">Membrane</keyword>
<comment type="catalytic activity">
    <reaction evidence="22">
        <text>glycoursodeoxycholate(in) + glutathione(in) + ATP + H2O = glycoursodeoxycholate(out) + glutathione(out) + ADP + phosphate + H(+)</text>
        <dbReference type="Rhea" id="RHEA:66416"/>
        <dbReference type="ChEBI" id="CHEBI:15377"/>
        <dbReference type="ChEBI" id="CHEBI:15378"/>
        <dbReference type="ChEBI" id="CHEBI:30616"/>
        <dbReference type="ChEBI" id="CHEBI:43474"/>
        <dbReference type="ChEBI" id="CHEBI:57925"/>
        <dbReference type="ChEBI" id="CHEBI:132030"/>
        <dbReference type="ChEBI" id="CHEBI:456216"/>
    </reaction>
    <physiologicalReaction direction="left-to-right" evidence="22">
        <dbReference type="Rhea" id="RHEA:66417"/>
    </physiologicalReaction>
</comment>
<evidence type="ECO:0000259" key="38">
    <source>
        <dbReference type="PROSITE" id="PS50929"/>
    </source>
</evidence>
<keyword evidence="7 36" id="KW-0812">Transmembrane</keyword>
<evidence type="ECO:0000256" key="16">
    <source>
        <dbReference type="ARBA" id="ARBA00047279"/>
    </source>
</evidence>
<keyword evidence="5" id="KW-0813">Transport</keyword>
<dbReference type="GeneTree" id="ENSGT00940000153931"/>
<dbReference type="InterPro" id="IPR017871">
    <property type="entry name" value="ABC_transporter-like_CS"/>
</dbReference>
<dbReference type="GO" id="GO:0016324">
    <property type="term" value="C:apical plasma membrane"/>
    <property type="evidence" value="ECO:0007669"/>
    <property type="project" value="UniProtKB-SubCell"/>
</dbReference>
<dbReference type="FunFam" id="1.20.1560.10:FF:000014">
    <property type="entry name" value="Multidrug resistance-associated protein member 4"/>
    <property type="match status" value="1"/>
</dbReference>
<evidence type="ECO:0000256" key="10">
    <source>
        <dbReference type="ARBA" id="ARBA00022967"/>
    </source>
</evidence>
<evidence type="ECO:0000256" key="1">
    <source>
        <dbReference type="ARBA" id="ARBA00001946"/>
    </source>
</evidence>
<comment type="catalytic activity">
    <reaction evidence="33">
        <text>3',5'-cyclic GMP(in) + ATP + H2O = 3',5'-cyclic GMP(out) + ADP + phosphate + H(+)</text>
        <dbReference type="Rhea" id="RHEA:66188"/>
        <dbReference type="ChEBI" id="CHEBI:15377"/>
        <dbReference type="ChEBI" id="CHEBI:15378"/>
        <dbReference type="ChEBI" id="CHEBI:30616"/>
        <dbReference type="ChEBI" id="CHEBI:43474"/>
        <dbReference type="ChEBI" id="CHEBI:57746"/>
        <dbReference type="ChEBI" id="CHEBI:456216"/>
    </reaction>
    <physiologicalReaction direction="left-to-right" evidence="33">
        <dbReference type="Rhea" id="RHEA:66189"/>
    </physiologicalReaction>
</comment>
<dbReference type="GO" id="GO:0016887">
    <property type="term" value="F:ATP hydrolysis activity"/>
    <property type="evidence" value="ECO:0007669"/>
    <property type="project" value="InterPro"/>
</dbReference>
<evidence type="ECO:0000256" key="9">
    <source>
        <dbReference type="ARBA" id="ARBA00022840"/>
    </source>
</evidence>
<dbReference type="FunFam" id="3.40.50.300:FF:000482">
    <property type="entry name" value="Multidrug resistance-associated protein member 4"/>
    <property type="match status" value="1"/>
</dbReference>
<comment type="catalytic activity">
    <reaction evidence="20">
        <text>urate(in) + ATP + H2O = urate(out) + ADP + phosphate + H(+)</text>
        <dbReference type="Rhea" id="RHEA:16461"/>
        <dbReference type="ChEBI" id="CHEBI:15377"/>
        <dbReference type="ChEBI" id="CHEBI:15378"/>
        <dbReference type="ChEBI" id="CHEBI:17775"/>
        <dbReference type="ChEBI" id="CHEBI:30616"/>
        <dbReference type="ChEBI" id="CHEBI:43474"/>
        <dbReference type="ChEBI" id="CHEBI:456216"/>
    </reaction>
    <physiologicalReaction direction="left-to-right" evidence="20">
        <dbReference type="Rhea" id="RHEA:16462"/>
    </physiologicalReaction>
</comment>
<evidence type="ECO:0000256" key="31">
    <source>
        <dbReference type="ARBA" id="ARBA00052534"/>
    </source>
</evidence>
<dbReference type="FunFam" id="1.20.1560.10:FF:000027">
    <property type="entry name" value="ATP-binding cassette subfamily C member 4"/>
    <property type="match status" value="1"/>
</dbReference>
<evidence type="ECO:0000256" key="26">
    <source>
        <dbReference type="ARBA" id="ARBA00051287"/>
    </source>
</evidence>
<evidence type="ECO:0000256" key="7">
    <source>
        <dbReference type="ARBA" id="ARBA00022692"/>
    </source>
</evidence>
<evidence type="ECO:0000256" key="6">
    <source>
        <dbReference type="ARBA" id="ARBA00022475"/>
    </source>
</evidence>
<keyword evidence="10" id="KW-1278">Translocase</keyword>
<comment type="subunit">
    <text evidence="34">Interacts (via PDZ-binding motif) with SNX27 (via PDZ domain); this interaction accelerates MRP4 internalization.</text>
</comment>
<evidence type="ECO:0000256" key="21">
    <source>
        <dbReference type="ARBA" id="ARBA00050117"/>
    </source>
</evidence>
<comment type="catalytic activity">
    <reaction evidence="27">
        <text>taurochenodeoxycholate(in) + glutathione(in) + ATP + H2O = taurochenodeoxycholate(out) + glutathione(out) + ADP + phosphate + H(+)</text>
        <dbReference type="Rhea" id="RHEA:66412"/>
        <dbReference type="ChEBI" id="CHEBI:9407"/>
        <dbReference type="ChEBI" id="CHEBI:15377"/>
        <dbReference type="ChEBI" id="CHEBI:15378"/>
        <dbReference type="ChEBI" id="CHEBI:30616"/>
        <dbReference type="ChEBI" id="CHEBI:43474"/>
        <dbReference type="ChEBI" id="CHEBI:57925"/>
        <dbReference type="ChEBI" id="CHEBI:456216"/>
    </reaction>
    <physiologicalReaction direction="left-to-right" evidence="27">
        <dbReference type="Rhea" id="RHEA:66413"/>
    </physiologicalReaction>
</comment>
<proteinExistence type="predicted"/>
<dbReference type="InterPro" id="IPR030240">
    <property type="entry name" value="ABCC4_TMD1"/>
</dbReference>
<dbReference type="FunFam" id="3.40.50.300:FF:000163">
    <property type="entry name" value="Multidrug resistance-associated protein member 4"/>
    <property type="match status" value="1"/>
</dbReference>
<comment type="catalytic activity">
    <reaction evidence="28">
        <text>3',5'-cyclic AMP(in) + ATP + H2O = 3',5'-cyclic AMP(out) + ADP + phosphate + H(+)</text>
        <dbReference type="Rhea" id="RHEA:66184"/>
        <dbReference type="ChEBI" id="CHEBI:15377"/>
        <dbReference type="ChEBI" id="CHEBI:15378"/>
        <dbReference type="ChEBI" id="CHEBI:30616"/>
        <dbReference type="ChEBI" id="CHEBI:43474"/>
        <dbReference type="ChEBI" id="CHEBI:58165"/>
        <dbReference type="ChEBI" id="CHEBI:456216"/>
    </reaction>
    <physiologicalReaction direction="left-to-right" evidence="28">
        <dbReference type="Rhea" id="RHEA:66185"/>
    </physiologicalReaction>
</comment>
<feature type="transmembrane region" description="Helical" evidence="36">
    <location>
        <begin position="725"/>
        <end position="753"/>
    </location>
</feature>
<dbReference type="Pfam" id="PF00664">
    <property type="entry name" value="ABC_membrane"/>
    <property type="match status" value="2"/>
</dbReference>
<evidence type="ECO:0000256" key="14">
    <source>
        <dbReference type="ARBA" id="ARBA00024220"/>
    </source>
</evidence>
<evidence type="ECO:0000256" key="4">
    <source>
        <dbReference type="ARBA" id="ARBA00012191"/>
    </source>
</evidence>
<dbReference type="GO" id="GO:0016323">
    <property type="term" value="C:basolateral plasma membrane"/>
    <property type="evidence" value="ECO:0007669"/>
    <property type="project" value="UniProtKB-SubCell"/>
</dbReference>
<dbReference type="OMA" id="WLSFWPR"/>
<dbReference type="CDD" id="cd03250">
    <property type="entry name" value="ABCC_MRP_domain1"/>
    <property type="match status" value="1"/>
</dbReference>
<keyword evidence="8" id="KW-0547">Nucleotide-binding</keyword>
<comment type="catalytic activity">
    <reaction evidence="32">
        <text>glycodeoxycholate(in) + glutathione(in) + ATP + H2O = glycodeoxycholate(out) + glutathione(out) + ADP + phosphate + H(+)</text>
        <dbReference type="Rhea" id="RHEA:66380"/>
        <dbReference type="ChEBI" id="CHEBI:15377"/>
        <dbReference type="ChEBI" id="CHEBI:15378"/>
        <dbReference type="ChEBI" id="CHEBI:30616"/>
        <dbReference type="ChEBI" id="CHEBI:43474"/>
        <dbReference type="ChEBI" id="CHEBI:57925"/>
        <dbReference type="ChEBI" id="CHEBI:82982"/>
        <dbReference type="ChEBI" id="CHEBI:456216"/>
    </reaction>
    <physiologicalReaction direction="left-to-right" evidence="32">
        <dbReference type="Rhea" id="RHEA:66381"/>
    </physiologicalReaction>
</comment>
<dbReference type="PROSITE" id="PS50929">
    <property type="entry name" value="ABC_TM1F"/>
    <property type="match status" value="2"/>
</dbReference>
<evidence type="ECO:0000256" key="23">
    <source>
        <dbReference type="ARBA" id="ARBA00050718"/>
    </source>
</evidence>
<dbReference type="PANTHER" id="PTHR24223">
    <property type="entry name" value="ATP-BINDING CASSETTE SUB-FAMILY C"/>
    <property type="match status" value="1"/>
</dbReference>
<evidence type="ECO:0000256" key="29">
    <source>
        <dbReference type="ARBA" id="ARBA00051624"/>
    </source>
</evidence>
<feature type="domain" description="ABC transmembrane type-1" evidence="38">
    <location>
        <begin position="72"/>
        <end position="356"/>
    </location>
</feature>
<feature type="transmembrane region" description="Helical" evidence="36">
    <location>
        <begin position="910"/>
        <end position="933"/>
    </location>
</feature>
<dbReference type="PANTHER" id="PTHR24223:SF357">
    <property type="entry name" value="ATP-BINDING CASSETTE SUB-FAMILY C MEMBER 4"/>
    <property type="match status" value="1"/>
</dbReference>
<evidence type="ECO:0000256" key="35">
    <source>
        <dbReference type="ARBA" id="ARBA00082792"/>
    </source>
</evidence>
<evidence type="ECO:0000256" key="24">
    <source>
        <dbReference type="ARBA" id="ARBA00051057"/>
    </source>
</evidence>
<comment type="catalytic activity">
    <reaction evidence="30">
        <text>taurocholate(in) + glutathione(in) + ATP + H2O = taurocholate(out) + glutathione(out) + ADP + phosphate + H(+)</text>
        <dbReference type="Rhea" id="RHEA:66404"/>
        <dbReference type="ChEBI" id="CHEBI:15377"/>
        <dbReference type="ChEBI" id="CHEBI:15378"/>
        <dbReference type="ChEBI" id="CHEBI:30616"/>
        <dbReference type="ChEBI" id="CHEBI:36257"/>
        <dbReference type="ChEBI" id="CHEBI:43474"/>
        <dbReference type="ChEBI" id="CHEBI:57925"/>
        <dbReference type="ChEBI" id="CHEBI:456216"/>
    </reaction>
    <physiologicalReaction direction="left-to-right" evidence="30">
        <dbReference type="Rhea" id="RHEA:66405"/>
    </physiologicalReaction>
</comment>
<dbReference type="GO" id="GO:0005524">
    <property type="term" value="F:ATP binding"/>
    <property type="evidence" value="ECO:0007669"/>
    <property type="project" value="UniProtKB-KW"/>
</dbReference>
<dbReference type="Proteomes" id="UP000264820">
    <property type="component" value="Unplaced"/>
</dbReference>
<evidence type="ECO:0000256" key="18">
    <source>
        <dbReference type="ARBA" id="ARBA00047576"/>
    </source>
</evidence>
<evidence type="ECO:0000256" key="25">
    <source>
        <dbReference type="ARBA" id="ARBA00051151"/>
    </source>
</evidence>
<keyword evidence="11 36" id="KW-1133">Transmembrane helix</keyword>
<feature type="domain" description="ABC transporter" evidence="37">
    <location>
        <begin position="1003"/>
        <end position="1247"/>
    </location>
</feature>
<dbReference type="STRING" id="109280.ENSHCOP00000018141"/>
<comment type="catalytic activity">
    <reaction evidence="19">
        <text>an S-substituted glutathione(in) + ATP + H2O = an S-substituted glutathione(out) + ADP + phosphate + H(+)</text>
        <dbReference type="Rhea" id="RHEA:19121"/>
        <dbReference type="ChEBI" id="CHEBI:15377"/>
        <dbReference type="ChEBI" id="CHEBI:15378"/>
        <dbReference type="ChEBI" id="CHEBI:30616"/>
        <dbReference type="ChEBI" id="CHEBI:43474"/>
        <dbReference type="ChEBI" id="CHEBI:90779"/>
        <dbReference type="ChEBI" id="CHEBI:456216"/>
        <dbReference type="EC" id="7.6.2.3"/>
    </reaction>
    <physiologicalReaction direction="left-to-right" evidence="19">
        <dbReference type="Rhea" id="RHEA:19122"/>
    </physiologicalReaction>
</comment>
<evidence type="ECO:0000256" key="17">
    <source>
        <dbReference type="ARBA" id="ARBA00047523"/>
    </source>
</evidence>
<feature type="transmembrane region" description="Helical" evidence="36">
    <location>
        <begin position="298"/>
        <end position="321"/>
    </location>
</feature>
<evidence type="ECO:0000256" key="8">
    <source>
        <dbReference type="ARBA" id="ARBA00022741"/>
    </source>
</evidence>
<accession>A0A3Q2YJ26</accession>
<dbReference type="Ensembl" id="ENSHCOT00000012006.1">
    <property type="protein sequence ID" value="ENSHCOP00000018141.1"/>
    <property type="gene ID" value="ENSHCOG00000002492.1"/>
</dbReference>
<evidence type="ECO:0000256" key="13">
    <source>
        <dbReference type="ARBA" id="ARBA00023136"/>
    </source>
</evidence>
<dbReference type="InterPro" id="IPR003439">
    <property type="entry name" value="ABC_transporter-like_ATP-bd"/>
</dbReference>
<sequence>PSAVWLSPFLHLGHKQRLEAGDLYTILPEDESEVLGQDLQRCWELEVKRATKQLRKPTLTKVLIKCYGKSFAVAGIFAFSLEAVKVIQPLLLGRIIMFFENADSADQSSLCMAYGCAAAMCVSTFGLTIFQHLHYYFVQRTGMRMRVALCRVIYCKALRLSSQAMGQTTTGQIVNLLSNDITRFDEITLNLHYLWVGPLQAVVVIAFLWYEIGPSCLAGVAVLLLMLPMQTWFGKLFGIFRTKSAVRADSRIRIMNEVVSGIRIIKMYAWEIPFSALVTESRRKEIDQIMKSSYLRGLNMATFFASSKIVVFVTFALYAVLGNDVSASRVFVTVSLYGTIKITVTLFFPLAVEKLSETIVSVRRIKNFLLLDEMNRRKLTLEEKNPNTIEMTSLTCYWDKLLDSPSLQNISLTVESHQLVAVIGPVGAGKSSLLSAILGELSHDAGTMAVRGQLNYVSQQPWVFPGTIRSNILFGRGLDPQKYQRVLKACALKKDLELLPDGDLTLIGDKGGTLSGGQKARINLARAVYEEADIYLLDDPLSAVDVEVGKYLFEACICGLLKNKCRILVTHQLQNLCSVDRIVVVKEGRIVAQGTYRELQSSGLDVGFLLQSQEEQDHPYLAANCDKESICSKRTNHSNSSVYSHGALLPPECNGPDLLPVSSRIFTFYVCSQPLHRRLFVAYILQDWWLVVWAKDELNNNTTTAVTVEKNANETGSLQDNGLPFYLGVYSGLTAAVVILGYARSLVIFHGLVRSTQTLHNRMFNAVLRTPVLFFDVNPIGRILNRFSKDINQMDSLLPLIFVDFYQLFLQNVGVLAVAASIIPLLLVTVAPLLFLFLYLRRYYLCTSRDIKRLESTARSPVFSHLSSSLQGLCTIRAFGGEERLTKAFDSHQDRHSEAWFLFLMTSRWFALRLDSICSVFITVATFGCILLRDGLEAGEVGLVLTYAVTLIGNFQWTVRQSAELENTMTSVERVVEYTELKSEAPWVTPTRPPRDWPSRGQVTFDRVHLAYRVDGPLILKDINAVFRPNEKKIHACLRCVGQVGVVGRTGAGKSSLVAALFRLAEPQGNIYIDGVLTSELGLHDLRQKMSIIPQDPLLFTDTVRKNLDPFNQHTDVDLWKALEQVQLKCMVEELPTKLETVLAECGSNFSVGQRQLVCLARAILRKNRILVIDEATANVDPRTDELIQVTIRREFRDCTVFTIAHRLNTIIDSDRILVLDEGRIQELDHPFNLLQNKDGALYRLVQQLGPADAEALLEAAKQVRDLKKNPMKVCSKLL</sequence>
<dbReference type="GO" id="GO:0006869">
    <property type="term" value="P:lipid transport"/>
    <property type="evidence" value="ECO:0007669"/>
    <property type="project" value="UniProtKB-KW"/>
</dbReference>
<comment type="catalytic activity">
    <reaction evidence="18">
        <text>17beta-estradiol 17-O-(beta-D-glucuronate)(in) + ATP + H2O = 17beta-estradiol 17-O-(beta-D-glucuronate)(out) + ADP + phosphate + H(+)</text>
        <dbReference type="Rhea" id="RHEA:60128"/>
        <dbReference type="ChEBI" id="CHEBI:15377"/>
        <dbReference type="ChEBI" id="CHEBI:15378"/>
        <dbReference type="ChEBI" id="CHEBI:30616"/>
        <dbReference type="ChEBI" id="CHEBI:43474"/>
        <dbReference type="ChEBI" id="CHEBI:82961"/>
        <dbReference type="ChEBI" id="CHEBI:456216"/>
    </reaction>
    <physiologicalReaction direction="left-to-right" evidence="18">
        <dbReference type="Rhea" id="RHEA:60129"/>
    </physiologicalReaction>
</comment>
<dbReference type="EC" id="7.6.2.3" evidence="14"/>
<dbReference type="CDD" id="cd18593">
    <property type="entry name" value="ABC_6TM_MRP4_D1_like"/>
    <property type="match status" value="1"/>
</dbReference>
<evidence type="ECO:0000256" key="28">
    <source>
        <dbReference type="ARBA" id="ARBA00051604"/>
    </source>
</evidence>
<dbReference type="InterPro" id="IPR050173">
    <property type="entry name" value="ABC_transporter_C-like"/>
</dbReference>
<name>A0A3Q2YJ26_HIPCM</name>
<evidence type="ECO:0000256" key="22">
    <source>
        <dbReference type="ARBA" id="ARBA00050626"/>
    </source>
</evidence>
<comment type="catalytic activity">
    <reaction evidence="29">
        <text>glycochenodeoxycholate(in) + glutathione(in) + ATP + H2O = glycochenodeoxycholate(out) + glutathione(out) + ADP + phosphate + H(+)</text>
        <dbReference type="Rhea" id="RHEA:66408"/>
        <dbReference type="ChEBI" id="CHEBI:15377"/>
        <dbReference type="ChEBI" id="CHEBI:15378"/>
        <dbReference type="ChEBI" id="CHEBI:30616"/>
        <dbReference type="ChEBI" id="CHEBI:36252"/>
        <dbReference type="ChEBI" id="CHEBI:43474"/>
        <dbReference type="ChEBI" id="CHEBI:57925"/>
        <dbReference type="ChEBI" id="CHEBI:456216"/>
    </reaction>
    <physiologicalReaction direction="left-to-right" evidence="29">
        <dbReference type="Rhea" id="RHEA:66409"/>
    </physiologicalReaction>
</comment>
<evidence type="ECO:0000256" key="30">
    <source>
        <dbReference type="ARBA" id="ARBA00051844"/>
    </source>
</evidence>
<evidence type="ECO:0000256" key="27">
    <source>
        <dbReference type="ARBA" id="ARBA00051304"/>
    </source>
</evidence>
<evidence type="ECO:0000313" key="39">
    <source>
        <dbReference type="Ensembl" id="ENSHCOP00000018141.1"/>
    </source>
</evidence>
<evidence type="ECO:0000256" key="32">
    <source>
        <dbReference type="ARBA" id="ARBA00052647"/>
    </source>
</evidence>
<organism evidence="39 40">
    <name type="scientific">Hippocampus comes</name>
    <name type="common">Tiger tail seahorse</name>
    <dbReference type="NCBI Taxonomy" id="109280"/>
    <lineage>
        <taxon>Eukaryota</taxon>
        <taxon>Metazoa</taxon>
        <taxon>Chordata</taxon>
        <taxon>Craniata</taxon>
        <taxon>Vertebrata</taxon>
        <taxon>Euteleostomi</taxon>
        <taxon>Actinopterygii</taxon>
        <taxon>Neopterygii</taxon>
        <taxon>Teleostei</taxon>
        <taxon>Neoteleostei</taxon>
        <taxon>Acanthomorphata</taxon>
        <taxon>Syngnathiaria</taxon>
        <taxon>Syngnathiformes</taxon>
        <taxon>Syngnathoidei</taxon>
        <taxon>Syngnathidae</taxon>
        <taxon>Hippocampus</taxon>
    </lineage>
</organism>
<feature type="transmembrane region" description="Helical" evidence="36">
    <location>
        <begin position="71"/>
        <end position="92"/>
    </location>
</feature>
<protein>
    <recommendedName>
        <fullName evidence="35">Multidrug resistance-associated protein 4</fullName>
        <ecNumber evidence="4">7.6.2.2</ecNumber>
        <ecNumber evidence="14">7.6.2.3</ecNumber>
    </recommendedName>
</protein>
<dbReference type="SMART" id="SM00382">
    <property type="entry name" value="AAA"/>
    <property type="match status" value="2"/>
</dbReference>
<keyword evidence="12" id="KW-0445">Lipid transport</keyword>
<evidence type="ECO:0000256" key="15">
    <source>
        <dbReference type="ARBA" id="ARBA00034018"/>
    </source>
</evidence>
<comment type="catalytic activity">
    <reaction evidence="26">
        <text>prostaglandin E2(in) + ATP + H2O = prostaglandin E2(out) + ADP + phosphate + H(+)</text>
        <dbReference type="Rhea" id="RHEA:66388"/>
        <dbReference type="ChEBI" id="CHEBI:15377"/>
        <dbReference type="ChEBI" id="CHEBI:15378"/>
        <dbReference type="ChEBI" id="CHEBI:30616"/>
        <dbReference type="ChEBI" id="CHEBI:43474"/>
        <dbReference type="ChEBI" id="CHEBI:456216"/>
        <dbReference type="ChEBI" id="CHEBI:606564"/>
    </reaction>
    <physiologicalReaction direction="left-to-right" evidence="26">
        <dbReference type="Rhea" id="RHEA:66389"/>
    </physiologicalReaction>
</comment>
<dbReference type="EC" id="7.6.2.2" evidence="4"/>
<dbReference type="CDD" id="cd03244">
    <property type="entry name" value="ABCC_MRP_domain2"/>
    <property type="match status" value="1"/>
</dbReference>
<comment type="catalytic activity">
    <reaction evidence="17">
        <text>leukotriene C4(in) + ATP + H2O = leukotriene C4(out) + ADP + phosphate + H(+)</text>
        <dbReference type="Rhea" id="RHEA:38963"/>
        <dbReference type="ChEBI" id="CHEBI:15377"/>
        <dbReference type="ChEBI" id="CHEBI:15378"/>
        <dbReference type="ChEBI" id="CHEBI:30616"/>
        <dbReference type="ChEBI" id="CHEBI:43474"/>
        <dbReference type="ChEBI" id="CHEBI:57973"/>
        <dbReference type="ChEBI" id="CHEBI:456216"/>
    </reaction>
    <physiologicalReaction direction="left-to-right" evidence="17">
        <dbReference type="Rhea" id="RHEA:38964"/>
    </physiologicalReaction>
</comment>
<keyword evidence="40" id="KW-1185">Reference proteome</keyword>
<comment type="subcellular location">
    <subcellularLocation>
        <location evidence="2">Apical cell membrane</location>
        <topology evidence="2">Multi-pass membrane protein</topology>
    </subcellularLocation>
    <subcellularLocation>
        <location evidence="3">Basolateral cell membrane</location>
        <topology evidence="3">Multi-pass membrane protein</topology>
    </subcellularLocation>
</comment>
<dbReference type="Pfam" id="PF00005">
    <property type="entry name" value="ABC_tran"/>
    <property type="match status" value="2"/>
</dbReference>
<evidence type="ECO:0000256" key="3">
    <source>
        <dbReference type="ARBA" id="ARBA00004554"/>
    </source>
</evidence>
<evidence type="ECO:0000259" key="37">
    <source>
        <dbReference type="PROSITE" id="PS50893"/>
    </source>
</evidence>
<feature type="transmembrane region" description="Helical" evidence="36">
    <location>
        <begin position="193"/>
        <end position="212"/>
    </location>
</feature>
<dbReference type="PROSITE" id="PS00211">
    <property type="entry name" value="ABC_TRANSPORTER_1"/>
    <property type="match status" value="2"/>
</dbReference>
<dbReference type="PROSITE" id="PS50893">
    <property type="entry name" value="ABC_TRANSPORTER_2"/>
    <property type="match status" value="2"/>
</dbReference>
<dbReference type="Gene3D" id="1.20.1560.10">
    <property type="entry name" value="ABC transporter type 1, transmembrane domain"/>
    <property type="match status" value="2"/>
</dbReference>
<evidence type="ECO:0000256" key="2">
    <source>
        <dbReference type="ARBA" id="ARBA00004424"/>
    </source>
</evidence>
<feature type="domain" description="ABC transporter" evidence="37">
    <location>
        <begin position="389"/>
        <end position="612"/>
    </location>
</feature>
<comment type="catalytic activity">
    <reaction evidence="25">
        <text>leukotriene B4(in) + ATP + H2O = leukotriene B4(out) + ADP + phosphate + H(+)</text>
        <dbReference type="Rhea" id="RHEA:66424"/>
        <dbReference type="ChEBI" id="CHEBI:15377"/>
        <dbReference type="ChEBI" id="CHEBI:15378"/>
        <dbReference type="ChEBI" id="CHEBI:30616"/>
        <dbReference type="ChEBI" id="CHEBI:43474"/>
        <dbReference type="ChEBI" id="CHEBI:57461"/>
        <dbReference type="ChEBI" id="CHEBI:456216"/>
    </reaction>
</comment>
<evidence type="ECO:0000256" key="20">
    <source>
        <dbReference type="ARBA" id="ARBA00048665"/>
    </source>
</evidence>
<comment type="catalytic activity">
    <reaction evidence="21">
        <text>tauroursodeoxycholate(in) + glutathione(in) + ATP + H2O = tauroursodeoxycholate(out) + glutathione(out) + ADP + phosphate + H(+)</text>
        <dbReference type="Rhea" id="RHEA:66420"/>
        <dbReference type="ChEBI" id="CHEBI:15377"/>
        <dbReference type="ChEBI" id="CHEBI:15378"/>
        <dbReference type="ChEBI" id="CHEBI:30616"/>
        <dbReference type="ChEBI" id="CHEBI:43474"/>
        <dbReference type="ChEBI" id="CHEBI:57925"/>
        <dbReference type="ChEBI" id="CHEBI:132028"/>
        <dbReference type="ChEBI" id="CHEBI:456216"/>
    </reaction>
    <physiologicalReaction direction="left-to-right" evidence="21">
        <dbReference type="Rhea" id="RHEA:66421"/>
    </physiologicalReaction>
</comment>